<sequence>MTAGARAGTVPLHPPVGGEHPSGFPMVALNAARPLLDAACSRPNACNRCEARRVGLCAPLDAAALADLAAGGMRVSFAPREALFRQGDPADHVFILGGGTARLTRLLPDGRQASVGLRFGGDVLGFTPDAEHALGAEALTEAPACRIGRGELERLFRRHPALERHFLDLCARELAATQDHLVALGRFTAEERVAAFLVTLAEAQERRGHRSPVFDLPATRADLGELLGLTLETVSRTVSAFRRRGWLRAPGPHAVELLDRRALAALASGVGAGAG</sequence>
<reference evidence="6" key="1">
    <citation type="submission" date="2020-02" db="EMBL/GenBank/DDBJ databases">
        <authorList>
            <person name="Meier V. D."/>
        </authorList>
    </citation>
    <scope>NUCLEOTIDE SEQUENCE</scope>
    <source>
        <strain evidence="6">AVDCRST_MAG08</strain>
    </source>
</reference>
<dbReference type="Gene3D" id="1.10.10.10">
    <property type="entry name" value="Winged helix-like DNA-binding domain superfamily/Winged helix DNA-binding domain"/>
    <property type="match status" value="1"/>
</dbReference>
<organism evidence="6">
    <name type="scientific">uncultured Acetobacteraceae bacterium</name>
    <dbReference type="NCBI Taxonomy" id="169975"/>
    <lineage>
        <taxon>Bacteria</taxon>
        <taxon>Pseudomonadati</taxon>
        <taxon>Pseudomonadota</taxon>
        <taxon>Alphaproteobacteria</taxon>
        <taxon>Acetobacterales</taxon>
        <taxon>Acetobacteraceae</taxon>
        <taxon>environmental samples</taxon>
    </lineage>
</organism>
<proteinExistence type="predicted"/>
<dbReference type="InterPro" id="IPR014710">
    <property type="entry name" value="RmlC-like_jellyroll"/>
</dbReference>
<dbReference type="InterPro" id="IPR036388">
    <property type="entry name" value="WH-like_DNA-bd_sf"/>
</dbReference>
<name>A0A6J4JC84_9PROT</name>
<dbReference type="PANTHER" id="PTHR24567">
    <property type="entry name" value="CRP FAMILY TRANSCRIPTIONAL REGULATORY PROTEIN"/>
    <property type="match status" value="1"/>
</dbReference>
<dbReference type="AlphaFoldDB" id="A0A6J4JC84"/>
<evidence type="ECO:0008006" key="7">
    <source>
        <dbReference type="Google" id="ProtNLM"/>
    </source>
</evidence>
<dbReference type="FunFam" id="1.10.10.10:FF:000028">
    <property type="entry name" value="Fumarate/nitrate reduction transcriptional regulator Fnr"/>
    <property type="match status" value="1"/>
</dbReference>
<dbReference type="Gene3D" id="2.60.120.10">
    <property type="entry name" value="Jelly Rolls"/>
    <property type="match status" value="1"/>
</dbReference>
<evidence type="ECO:0000259" key="4">
    <source>
        <dbReference type="PROSITE" id="PS50042"/>
    </source>
</evidence>
<dbReference type="EMBL" id="CADCTG010000255">
    <property type="protein sequence ID" value="CAA9275173.1"/>
    <property type="molecule type" value="Genomic_DNA"/>
</dbReference>
<feature type="domain" description="HTH crp-type" evidence="5">
    <location>
        <begin position="187"/>
        <end position="261"/>
    </location>
</feature>
<dbReference type="Pfam" id="PF00027">
    <property type="entry name" value="cNMP_binding"/>
    <property type="match status" value="1"/>
</dbReference>
<keyword evidence="2" id="KW-0238">DNA-binding</keyword>
<dbReference type="InterPro" id="IPR036390">
    <property type="entry name" value="WH_DNA-bd_sf"/>
</dbReference>
<protein>
    <recommendedName>
        <fullName evidence="7">Transcriptional regulator, Crp/Fnr family</fullName>
    </recommendedName>
</protein>
<dbReference type="InterPro" id="IPR012318">
    <property type="entry name" value="HTH_CRP"/>
</dbReference>
<dbReference type="SUPFAM" id="SSF46785">
    <property type="entry name" value="Winged helix' DNA-binding domain"/>
    <property type="match status" value="1"/>
</dbReference>
<evidence type="ECO:0000256" key="2">
    <source>
        <dbReference type="ARBA" id="ARBA00023125"/>
    </source>
</evidence>
<dbReference type="InterPro" id="IPR050397">
    <property type="entry name" value="Env_Response_Regulators"/>
</dbReference>
<evidence type="ECO:0000256" key="3">
    <source>
        <dbReference type="ARBA" id="ARBA00023163"/>
    </source>
</evidence>
<dbReference type="PROSITE" id="PS50042">
    <property type="entry name" value="CNMP_BINDING_3"/>
    <property type="match status" value="1"/>
</dbReference>
<dbReference type="InterPro" id="IPR000595">
    <property type="entry name" value="cNMP-bd_dom"/>
</dbReference>
<dbReference type="PANTHER" id="PTHR24567:SF75">
    <property type="entry name" value="FUMARATE AND NITRATE REDUCTION REGULATORY PROTEIN"/>
    <property type="match status" value="1"/>
</dbReference>
<dbReference type="PRINTS" id="PR00034">
    <property type="entry name" value="HTHCRP"/>
</dbReference>
<keyword evidence="3" id="KW-0804">Transcription</keyword>
<evidence type="ECO:0000256" key="1">
    <source>
        <dbReference type="ARBA" id="ARBA00023015"/>
    </source>
</evidence>
<dbReference type="GO" id="GO:0003677">
    <property type="term" value="F:DNA binding"/>
    <property type="evidence" value="ECO:0007669"/>
    <property type="project" value="UniProtKB-KW"/>
</dbReference>
<dbReference type="SUPFAM" id="SSF51206">
    <property type="entry name" value="cAMP-binding domain-like"/>
    <property type="match status" value="1"/>
</dbReference>
<dbReference type="PROSITE" id="PS51063">
    <property type="entry name" value="HTH_CRP_2"/>
    <property type="match status" value="1"/>
</dbReference>
<accession>A0A6J4JC84</accession>
<dbReference type="SMART" id="SM00419">
    <property type="entry name" value="HTH_CRP"/>
    <property type="match status" value="1"/>
</dbReference>
<dbReference type="GO" id="GO:0003700">
    <property type="term" value="F:DNA-binding transcription factor activity"/>
    <property type="evidence" value="ECO:0007669"/>
    <property type="project" value="TreeGrafter"/>
</dbReference>
<dbReference type="Pfam" id="PF13545">
    <property type="entry name" value="HTH_Crp_2"/>
    <property type="match status" value="1"/>
</dbReference>
<evidence type="ECO:0000259" key="5">
    <source>
        <dbReference type="PROSITE" id="PS51063"/>
    </source>
</evidence>
<dbReference type="GO" id="GO:0005829">
    <property type="term" value="C:cytosol"/>
    <property type="evidence" value="ECO:0007669"/>
    <property type="project" value="TreeGrafter"/>
</dbReference>
<dbReference type="InterPro" id="IPR018490">
    <property type="entry name" value="cNMP-bd_dom_sf"/>
</dbReference>
<keyword evidence="1" id="KW-0805">Transcription regulation</keyword>
<feature type="domain" description="Cyclic nucleotide-binding" evidence="4">
    <location>
        <begin position="56"/>
        <end position="173"/>
    </location>
</feature>
<gene>
    <name evidence="6" type="ORF">AVDCRST_MAG08-3402</name>
</gene>
<dbReference type="SMART" id="SM00100">
    <property type="entry name" value="cNMP"/>
    <property type="match status" value="1"/>
</dbReference>
<dbReference type="CDD" id="cd00038">
    <property type="entry name" value="CAP_ED"/>
    <property type="match status" value="1"/>
</dbReference>
<evidence type="ECO:0000313" key="6">
    <source>
        <dbReference type="EMBL" id="CAA9275173.1"/>
    </source>
</evidence>